<keyword evidence="2 6" id="KW-0812">Transmembrane</keyword>
<feature type="transmembrane region" description="Helical" evidence="6">
    <location>
        <begin position="20"/>
        <end position="45"/>
    </location>
</feature>
<dbReference type="EMBL" id="LYXU01000001">
    <property type="protein sequence ID" value="OBS28251.1"/>
    <property type="molecule type" value="Genomic_DNA"/>
</dbReference>
<feature type="transmembrane region" description="Helical" evidence="6">
    <location>
        <begin position="213"/>
        <end position="231"/>
    </location>
</feature>
<sequence>MATSIGPGPPPSMVETTGDRLITVLVVVVFSAIMSLLALGLRIWCRWSIHALGWDDFAAIMSSLCIMVFGSGILALIPLGLGDSTGQIPADKMTDFYKCAYIATFFYGQALFWAKMSFVLLYYRIVSLSHWRWTYISAMVFLVLWNISVILVFFLTCIPMTAIWDPTVKGRCVHHKMELGYICAGISIFTDLAVAALPLPFIWNLNLRRSQKIALSGVFLLGCFSIALSIARIRWINMWSDSTWDIVRPQLWGLAEITSALICACVPTFKPLLVRLNTMRPHCRKTDRTPAIRHQRSDDEIGLNMDTMTKVASQSQDSYNEDPHRTVRAQSYGTNTYIEAKQHPWRK</sequence>
<keyword evidence="4 6" id="KW-0472">Membrane</keyword>
<proteinExistence type="inferred from homology"/>
<dbReference type="PANTHER" id="PTHR33048">
    <property type="entry name" value="PTH11-LIKE INTEGRAL MEMBRANE PROTEIN (AFU_ORTHOLOGUE AFUA_5G11245)"/>
    <property type="match status" value="1"/>
</dbReference>
<dbReference type="OMA" id="YIEAKQH"/>
<evidence type="ECO:0000256" key="5">
    <source>
        <dbReference type="ARBA" id="ARBA00038359"/>
    </source>
</evidence>
<dbReference type="GO" id="GO:0016020">
    <property type="term" value="C:membrane"/>
    <property type="evidence" value="ECO:0007669"/>
    <property type="project" value="UniProtKB-SubCell"/>
</dbReference>
<evidence type="ECO:0000256" key="4">
    <source>
        <dbReference type="ARBA" id="ARBA00023136"/>
    </source>
</evidence>
<evidence type="ECO:0000256" key="2">
    <source>
        <dbReference type="ARBA" id="ARBA00022692"/>
    </source>
</evidence>
<dbReference type="Proteomes" id="UP000091967">
    <property type="component" value="Unassembled WGS sequence"/>
</dbReference>
<gene>
    <name evidence="8" type="ORF">FPOA_02192</name>
</gene>
<keyword evidence="3 6" id="KW-1133">Transmembrane helix</keyword>
<evidence type="ECO:0000313" key="9">
    <source>
        <dbReference type="Proteomes" id="UP000091967"/>
    </source>
</evidence>
<dbReference type="AlphaFoldDB" id="A0A1B8B6B3"/>
<feature type="transmembrane region" description="Helical" evidence="6">
    <location>
        <begin position="179"/>
        <end position="201"/>
    </location>
</feature>
<evidence type="ECO:0000256" key="1">
    <source>
        <dbReference type="ARBA" id="ARBA00004141"/>
    </source>
</evidence>
<accession>A0A1B8B6B3</accession>
<reference evidence="8 9" key="1">
    <citation type="submission" date="2016-06" db="EMBL/GenBank/DDBJ databases">
        <title>Living apart together: crosstalk between the core and supernumerary genomes in a fungal plant pathogen.</title>
        <authorList>
            <person name="Vanheule A."/>
            <person name="Audenaert K."/>
            <person name="Warris S."/>
            <person name="Van De Geest H."/>
            <person name="Schijlen E."/>
            <person name="Hofte M."/>
            <person name="De Saeger S."/>
            <person name="Haesaert G."/>
            <person name="Waalwijk C."/>
            <person name="Van Der Lee T."/>
        </authorList>
    </citation>
    <scope>NUCLEOTIDE SEQUENCE [LARGE SCALE GENOMIC DNA]</scope>
    <source>
        <strain evidence="8 9">2516</strain>
    </source>
</reference>
<feature type="domain" description="Rhodopsin" evidence="7">
    <location>
        <begin position="41"/>
        <end position="274"/>
    </location>
</feature>
<evidence type="ECO:0000256" key="6">
    <source>
        <dbReference type="SAM" id="Phobius"/>
    </source>
</evidence>
<feature type="transmembrane region" description="Helical" evidence="6">
    <location>
        <begin position="251"/>
        <end position="274"/>
    </location>
</feature>
<evidence type="ECO:0000256" key="3">
    <source>
        <dbReference type="ARBA" id="ARBA00022989"/>
    </source>
</evidence>
<dbReference type="PANTHER" id="PTHR33048:SF123">
    <property type="entry name" value="INTEGRAL MEMBRANE PROTEIN"/>
    <property type="match status" value="1"/>
</dbReference>
<organism evidence="8 9">
    <name type="scientific">Fusarium poae</name>
    <dbReference type="NCBI Taxonomy" id="36050"/>
    <lineage>
        <taxon>Eukaryota</taxon>
        <taxon>Fungi</taxon>
        <taxon>Dikarya</taxon>
        <taxon>Ascomycota</taxon>
        <taxon>Pezizomycotina</taxon>
        <taxon>Sordariomycetes</taxon>
        <taxon>Hypocreomycetidae</taxon>
        <taxon>Hypocreales</taxon>
        <taxon>Nectriaceae</taxon>
        <taxon>Fusarium</taxon>
    </lineage>
</organism>
<keyword evidence="9" id="KW-1185">Reference proteome</keyword>
<dbReference type="Pfam" id="PF20684">
    <property type="entry name" value="Fung_rhodopsin"/>
    <property type="match status" value="1"/>
</dbReference>
<feature type="transmembrane region" description="Helical" evidence="6">
    <location>
        <begin position="101"/>
        <end position="123"/>
    </location>
</feature>
<feature type="transmembrane region" description="Helical" evidence="6">
    <location>
        <begin position="135"/>
        <end position="164"/>
    </location>
</feature>
<dbReference type="InterPro" id="IPR049326">
    <property type="entry name" value="Rhodopsin_dom_fungi"/>
</dbReference>
<name>A0A1B8B6B3_FUSPO</name>
<comment type="similarity">
    <text evidence="5">Belongs to the SAT4 family.</text>
</comment>
<dbReference type="InterPro" id="IPR052337">
    <property type="entry name" value="SAT4-like"/>
</dbReference>
<comment type="caution">
    <text evidence="8">The sequence shown here is derived from an EMBL/GenBank/DDBJ whole genome shotgun (WGS) entry which is preliminary data.</text>
</comment>
<comment type="subcellular location">
    <subcellularLocation>
        <location evidence="1">Membrane</location>
        <topology evidence="1">Multi-pass membrane protein</topology>
    </subcellularLocation>
</comment>
<evidence type="ECO:0000313" key="8">
    <source>
        <dbReference type="EMBL" id="OBS28251.1"/>
    </source>
</evidence>
<feature type="transmembrane region" description="Helical" evidence="6">
    <location>
        <begin position="57"/>
        <end position="81"/>
    </location>
</feature>
<dbReference type="OrthoDB" id="10017208at2759"/>
<evidence type="ECO:0000259" key="7">
    <source>
        <dbReference type="Pfam" id="PF20684"/>
    </source>
</evidence>
<dbReference type="STRING" id="36050.A0A1B8B6B3"/>
<protein>
    <recommendedName>
        <fullName evidence="7">Rhodopsin domain-containing protein</fullName>
    </recommendedName>
</protein>